<accession>A0A7W1X7A6</accession>
<sequence>MVKKSLWNTIYFLSVCSFLFLALGCAWGIRDILQPSGSESVKASSKPNETLPVPAGGLLLGLGDSLTRGIGDPGGQGYFGIVKTQLTLREKEPMSSVNLAVSGLTSDELRRQIKQPHIQNLLKNAKWIVMTIGSNDLFQSSGSLKKIDVAAAEKSRLQYQQNLTDILTEIRTCNPKATVYLFDIYNPFGDLPEANLASRLVTAWNNTISQTAVQFDRVIVIPTFDLFAMDPGKYLYSDHFHPNHLGYERMVERLWQVIQDPPKEETTDGQTK</sequence>
<dbReference type="Pfam" id="PF13472">
    <property type="entry name" value="Lipase_GDSL_2"/>
    <property type="match status" value="1"/>
</dbReference>
<dbReference type="AlphaFoldDB" id="A0A7W1X7A6"/>
<proteinExistence type="predicted"/>
<dbReference type="InterPro" id="IPR013830">
    <property type="entry name" value="SGNH_hydro"/>
</dbReference>
<organism evidence="2 3">
    <name type="scientific">Thermoactinomyces daqus</name>
    <dbReference type="NCBI Taxonomy" id="1329516"/>
    <lineage>
        <taxon>Bacteria</taxon>
        <taxon>Bacillati</taxon>
        <taxon>Bacillota</taxon>
        <taxon>Bacilli</taxon>
        <taxon>Bacillales</taxon>
        <taxon>Thermoactinomycetaceae</taxon>
        <taxon>Thermoactinomyces</taxon>
    </lineage>
</organism>
<dbReference type="PANTHER" id="PTHR30383">
    <property type="entry name" value="THIOESTERASE 1/PROTEASE 1/LYSOPHOSPHOLIPASE L1"/>
    <property type="match status" value="1"/>
</dbReference>
<dbReference type="GO" id="GO:0004622">
    <property type="term" value="F:phosphatidylcholine lysophospholipase activity"/>
    <property type="evidence" value="ECO:0007669"/>
    <property type="project" value="TreeGrafter"/>
</dbReference>
<comment type="caution">
    <text evidence="2">The sequence shown here is derived from an EMBL/GenBank/DDBJ whole genome shotgun (WGS) entry which is preliminary data.</text>
</comment>
<name>A0A7W1X7A6_9BACL</name>
<evidence type="ECO:0000313" key="2">
    <source>
        <dbReference type="EMBL" id="MBA4541370.1"/>
    </source>
</evidence>
<dbReference type="OrthoDB" id="252349at2"/>
<protein>
    <recommendedName>
        <fullName evidence="1">SGNH hydrolase-type esterase domain-containing protein</fullName>
    </recommendedName>
</protein>
<dbReference type="InterPro" id="IPR051532">
    <property type="entry name" value="Ester_Hydrolysis_Enzymes"/>
</dbReference>
<evidence type="ECO:0000259" key="1">
    <source>
        <dbReference type="Pfam" id="PF13472"/>
    </source>
</evidence>
<dbReference type="Proteomes" id="UP000530514">
    <property type="component" value="Unassembled WGS sequence"/>
</dbReference>
<gene>
    <name evidence="2" type="ORF">H1164_00390</name>
</gene>
<keyword evidence="3" id="KW-1185">Reference proteome</keyword>
<dbReference type="Gene3D" id="3.40.50.1110">
    <property type="entry name" value="SGNH hydrolase"/>
    <property type="match status" value="1"/>
</dbReference>
<dbReference type="InterPro" id="IPR036514">
    <property type="entry name" value="SGNH_hydro_sf"/>
</dbReference>
<feature type="domain" description="SGNH hydrolase-type esterase" evidence="1">
    <location>
        <begin position="62"/>
        <end position="249"/>
    </location>
</feature>
<reference evidence="2 3" key="1">
    <citation type="submission" date="2020-07" db="EMBL/GenBank/DDBJ databases">
        <authorList>
            <person name="Feng H."/>
        </authorList>
    </citation>
    <scope>NUCLEOTIDE SEQUENCE [LARGE SCALE GENOMIC DNA]</scope>
    <source>
        <strain evidence="3">s-11</strain>
    </source>
</reference>
<dbReference type="EMBL" id="JACEIP010000001">
    <property type="protein sequence ID" value="MBA4541370.1"/>
    <property type="molecule type" value="Genomic_DNA"/>
</dbReference>
<dbReference type="PANTHER" id="PTHR30383:SF27">
    <property type="entry name" value="SPORE GERMINATION LIPASE LIPC"/>
    <property type="match status" value="1"/>
</dbReference>
<dbReference type="RefSeq" id="WP_052153860.1">
    <property type="nucleotide sequence ID" value="NZ_JACEIP010000001.1"/>
</dbReference>
<dbReference type="SUPFAM" id="SSF52266">
    <property type="entry name" value="SGNH hydrolase"/>
    <property type="match status" value="1"/>
</dbReference>
<dbReference type="PROSITE" id="PS51257">
    <property type="entry name" value="PROKAR_LIPOPROTEIN"/>
    <property type="match status" value="1"/>
</dbReference>
<evidence type="ECO:0000313" key="3">
    <source>
        <dbReference type="Proteomes" id="UP000530514"/>
    </source>
</evidence>